<evidence type="ECO:0000313" key="1">
    <source>
        <dbReference type="EMBL" id="MCR0985726.1"/>
    </source>
</evidence>
<dbReference type="EMBL" id="JANJOU010000040">
    <property type="protein sequence ID" value="MCR0985726.1"/>
    <property type="molecule type" value="Genomic_DNA"/>
</dbReference>
<reference evidence="1 2" key="1">
    <citation type="submission" date="2022-06" db="EMBL/GenBank/DDBJ databases">
        <title>Roseomonas CN29.</title>
        <authorList>
            <person name="Cheng Y."/>
            <person name="He X."/>
        </authorList>
    </citation>
    <scope>NUCLEOTIDE SEQUENCE [LARGE SCALE GENOMIC DNA]</scope>
    <source>
        <strain evidence="1 2">CN29</strain>
    </source>
</reference>
<dbReference type="RefSeq" id="WP_257719372.1">
    <property type="nucleotide sequence ID" value="NZ_JANJOU010000040.1"/>
</dbReference>
<proteinExistence type="predicted"/>
<name>A0ABT1XDA0_9PROT</name>
<keyword evidence="2" id="KW-1185">Reference proteome</keyword>
<sequence>MMGGRSAASGCAPSLAMLAAVESGMIVVVEVLGQDLGEDSASEAWLVPTVSVVVDRGLWGV</sequence>
<accession>A0ABT1XDA0</accession>
<gene>
    <name evidence="1" type="ORF">NRP21_27105</name>
</gene>
<evidence type="ECO:0000313" key="2">
    <source>
        <dbReference type="Proteomes" id="UP001524642"/>
    </source>
</evidence>
<comment type="caution">
    <text evidence="1">The sequence shown here is derived from an EMBL/GenBank/DDBJ whole genome shotgun (WGS) entry which is preliminary data.</text>
</comment>
<dbReference type="Proteomes" id="UP001524642">
    <property type="component" value="Unassembled WGS sequence"/>
</dbReference>
<organism evidence="1 2">
    <name type="scientific">Roseomonas populi</name>
    <dbReference type="NCBI Taxonomy" id="3121582"/>
    <lineage>
        <taxon>Bacteria</taxon>
        <taxon>Pseudomonadati</taxon>
        <taxon>Pseudomonadota</taxon>
        <taxon>Alphaproteobacteria</taxon>
        <taxon>Acetobacterales</taxon>
        <taxon>Roseomonadaceae</taxon>
        <taxon>Roseomonas</taxon>
    </lineage>
</organism>
<protein>
    <submittedName>
        <fullName evidence="1">Uncharacterized protein</fullName>
    </submittedName>
</protein>